<dbReference type="Proteomes" id="UP001301012">
    <property type="component" value="Unassembled WGS sequence"/>
</dbReference>
<keyword evidence="2" id="KW-1185">Reference proteome</keyword>
<sequence length="207" mass="24649">MNNKNIKPFYIYTDKRCLYIKNINEQTEKLANNIFSYSANIDDNENIHICGLDSHGKLTHFFNTDGHWRKKVIIKVFNSIKNIKDMRLYIINDFLNVFIVEKYPISDNLYKVSHFNFNPSNYKISRYTINNIYKGNEYIYKLNIDEMSNIIFEYNISNTISRNTTENKIVFDSISRLWSNPNTLNNESSFDIKSDIFKYCSSIKYKL</sequence>
<reference evidence="1 2" key="1">
    <citation type="submission" date="2023-05" db="EMBL/GenBank/DDBJ databases">
        <title>Rombocin, a short stable natural nisin variant, displays selective antimicrobial activity against Listeria monocytogenes and employs dual mode of action to kill target bacterial strains.</title>
        <authorList>
            <person name="Wambui J."/>
            <person name="Stephan R."/>
            <person name="Kuipers O.P."/>
        </authorList>
    </citation>
    <scope>NUCLEOTIDE SEQUENCE [LARGE SCALE GENOMIC DNA]</scope>
    <source>
        <strain evidence="1 2">RC002</strain>
    </source>
</reference>
<evidence type="ECO:0000313" key="2">
    <source>
        <dbReference type="Proteomes" id="UP001301012"/>
    </source>
</evidence>
<dbReference type="EMBL" id="JASKYM010000001">
    <property type="protein sequence ID" value="MDK2562881.1"/>
    <property type="molecule type" value="Genomic_DNA"/>
</dbReference>
<proteinExistence type="predicted"/>
<gene>
    <name evidence="1" type="ORF">QOZ84_04915</name>
</gene>
<comment type="caution">
    <text evidence="1">The sequence shown here is derived from an EMBL/GenBank/DDBJ whole genome shotgun (WGS) entry which is preliminary data.</text>
</comment>
<evidence type="ECO:0000313" key="1">
    <source>
        <dbReference type="EMBL" id="MDK2562881.1"/>
    </source>
</evidence>
<accession>A0ABT7EA87</accession>
<name>A0ABT7EA87_9FIRM</name>
<organism evidence="1 2">
    <name type="scientific">Romboutsia sedimentorum</name>
    <dbReference type="NCBI Taxonomy" id="1368474"/>
    <lineage>
        <taxon>Bacteria</taxon>
        <taxon>Bacillati</taxon>
        <taxon>Bacillota</taxon>
        <taxon>Clostridia</taxon>
        <taxon>Peptostreptococcales</taxon>
        <taxon>Peptostreptococcaceae</taxon>
        <taxon>Romboutsia</taxon>
    </lineage>
</organism>
<dbReference type="RefSeq" id="WP_284131832.1">
    <property type="nucleotide sequence ID" value="NZ_JASKYM010000001.1"/>
</dbReference>
<protein>
    <submittedName>
        <fullName evidence="1">Uncharacterized protein</fullName>
    </submittedName>
</protein>